<keyword evidence="2" id="KW-1185">Reference proteome</keyword>
<evidence type="ECO:0000313" key="2">
    <source>
        <dbReference type="Proteomes" id="UP000181951"/>
    </source>
</evidence>
<protein>
    <recommendedName>
        <fullName evidence="3">Lipoprotein</fullName>
    </recommendedName>
</protein>
<accession>A0A1H8DIJ4</accession>
<dbReference type="RefSeq" id="WP_069466783.1">
    <property type="nucleotide sequence ID" value="NZ_FODD01000001.1"/>
</dbReference>
<name>A0A1H8DIJ4_9ACTN</name>
<evidence type="ECO:0000313" key="1">
    <source>
        <dbReference type="EMBL" id="SEN07043.1"/>
    </source>
</evidence>
<dbReference type="PROSITE" id="PS51257">
    <property type="entry name" value="PROKAR_LIPOPROTEIN"/>
    <property type="match status" value="1"/>
</dbReference>
<dbReference type="OrthoDB" id="5185019at2"/>
<dbReference type="Proteomes" id="UP000181951">
    <property type="component" value="Unassembled WGS sequence"/>
</dbReference>
<sequence>MSIRRAATTVGAISLGLVALTACDKPTPLATVTVGTKSVTAEAVDKCYANGKKLPSTIFQACLSAEPKHHITVGLGDTVRVGVEPKIAKKGWLLASGTQLLTPEPLTNKTYWTLDSSTLFTQQDPTTGQTTQVDSVTLNIVESADTTGAETYGVWKIKLIKSK</sequence>
<dbReference type="AlphaFoldDB" id="A0A1H8DIJ4"/>
<dbReference type="EMBL" id="FODD01000001">
    <property type="protein sequence ID" value="SEN07043.1"/>
    <property type="molecule type" value="Genomic_DNA"/>
</dbReference>
<organism evidence="1 2">
    <name type="scientific">Actinacidiphila rubida</name>
    <dbReference type="NCBI Taxonomy" id="310780"/>
    <lineage>
        <taxon>Bacteria</taxon>
        <taxon>Bacillati</taxon>
        <taxon>Actinomycetota</taxon>
        <taxon>Actinomycetes</taxon>
        <taxon>Kitasatosporales</taxon>
        <taxon>Streptomycetaceae</taxon>
        <taxon>Actinacidiphila</taxon>
    </lineage>
</organism>
<evidence type="ECO:0008006" key="3">
    <source>
        <dbReference type="Google" id="ProtNLM"/>
    </source>
</evidence>
<dbReference type="STRING" id="310780.SAMN05216267_1001127"/>
<reference evidence="1 2" key="1">
    <citation type="submission" date="2016-10" db="EMBL/GenBank/DDBJ databases">
        <authorList>
            <person name="de Groot N.N."/>
        </authorList>
    </citation>
    <scope>NUCLEOTIDE SEQUENCE [LARGE SCALE GENOMIC DNA]</scope>
    <source>
        <strain evidence="1 2">CGMCC 4.2026</strain>
    </source>
</reference>
<proteinExistence type="predicted"/>
<gene>
    <name evidence="1" type="ORF">SAMN05216267_1001127</name>
</gene>